<organism evidence="1 2">
    <name type="scientific">Mesobaculum littorinae</name>
    <dbReference type="NCBI Taxonomy" id="2486419"/>
    <lineage>
        <taxon>Bacteria</taxon>
        <taxon>Pseudomonadati</taxon>
        <taxon>Pseudomonadota</taxon>
        <taxon>Alphaproteobacteria</taxon>
        <taxon>Rhodobacterales</taxon>
        <taxon>Roseobacteraceae</taxon>
        <taxon>Mesobaculum</taxon>
    </lineage>
</organism>
<protein>
    <submittedName>
        <fullName evidence="1">Hemin uptake protein HemP</fullName>
    </submittedName>
</protein>
<gene>
    <name evidence="1" type="primary">hemP</name>
    <name evidence="1" type="ORF">EKE94_12890</name>
</gene>
<dbReference type="OrthoDB" id="7691333at2"/>
<comment type="caution">
    <text evidence="1">The sequence shown here is derived from an EMBL/GenBank/DDBJ whole genome shotgun (WGS) entry which is preliminary data.</text>
</comment>
<dbReference type="Gene3D" id="2.10.70.10">
    <property type="entry name" value="Complement Module, domain 1"/>
    <property type="match status" value="1"/>
</dbReference>
<dbReference type="InterPro" id="IPR019600">
    <property type="entry name" value="Hemin_uptake_protein_HemP"/>
</dbReference>
<dbReference type="Proteomes" id="UP000285908">
    <property type="component" value="Unassembled WGS sequence"/>
</dbReference>
<name>A0A438AG43_9RHOB</name>
<dbReference type="Pfam" id="PF10636">
    <property type="entry name" value="hemP"/>
    <property type="match status" value="1"/>
</dbReference>
<evidence type="ECO:0000313" key="1">
    <source>
        <dbReference type="EMBL" id="RVV97664.1"/>
    </source>
</evidence>
<dbReference type="RefSeq" id="WP_127907260.1">
    <property type="nucleotide sequence ID" value="NZ_RQXX01000004.1"/>
</dbReference>
<keyword evidence="2" id="KW-1185">Reference proteome</keyword>
<evidence type="ECO:0000313" key="2">
    <source>
        <dbReference type="Proteomes" id="UP000285908"/>
    </source>
</evidence>
<dbReference type="EMBL" id="RQXX01000004">
    <property type="protein sequence ID" value="RVV97664.1"/>
    <property type="molecule type" value="Genomic_DNA"/>
</dbReference>
<sequence>MAMRPATPPQLRVHDARELAGDAPEAILRLDGMDYRLRITRSGKLILTK</sequence>
<accession>A0A438AG43</accession>
<proteinExistence type="predicted"/>
<reference evidence="1 2" key="1">
    <citation type="submission" date="2018-11" db="EMBL/GenBank/DDBJ databases">
        <title>Mesobaculum littorinae gen. nov., sp. nov., isolated from Littorina scabra that represents a novel genus of the order Rhodobacteraceae.</title>
        <authorList>
            <person name="Li F."/>
        </authorList>
    </citation>
    <scope>NUCLEOTIDE SEQUENCE [LARGE SCALE GENOMIC DNA]</scope>
    <source>
        <strain evidence="1 2">M0103</strain>
    </source>
</reference>
<dbReference type="AlphaFoldDB" id="A0A438AG43"/>